<keyword evidence="3" id="KW-0804">Transcription</keyword>
<dbReference type="InterPro" id="IPR009057">
    <property type="entry name" value="Homeodomain-like_sf"/>
</dbReference>
<dbReference type="Proteomes" id="UP000237983">
    <property type="component" value="Unassembled WGS sequence"/>
</dbReference>
<feature type="DNA-binding region" description="H-T-H motif" evidence="4">
    <location>
        <begin position="38"/>
        <end position="57"/>
    </location>
</feature>
<evidence type="ECO:0000256" key="3">
    <source>
        <dbReference type="ARBA" id="ARBA00023163"/>
    </source>
</evidence>
<proteinExistence type="predicted"/>
<dbReference type="InterPro" id="IPR050109">
    <property type="entry name" value="HTH-type_TetR-like_transc_reg"/>
</dbReference>
<gene>
    <name evidence="6" type="ORF">B0I08_106302</name>
</gene>
<dbReference type="SUPFAM" id="SSF46689">
    <property type="entry name" value="Homeodomain-like"/>
    <property type="match status" value="1"/>
</dbReference>
<organism evidence="6 7">
    <name type="scientific">Glaciihabitans tibetensis</name>
    <dbReference type="NCBI Taxonomy" id="1266600"/>
    <lineage>
        <taxon>Bacteria</taxon>
        <taxon>Bacillati</taxon>
        <taxon>Actinomycetota</taxon>
        <taxon>Actinomycetes</taxon>
        <taxon>Micrococcales</taxon>
        <taxon>Microbacteriaceae</taxon>
        <taxon>Glaciihabitans</taxon>
    </lineage>
</organism>
<sequence>MIQDIAPDRRAELKARHRQAILNAADSLIRERGKPRFSVDELAKRADVARRTVFNHFSSLDDVIMTTCTRVVSDAVEEFRATTAAMPVGDGSRVALFDEITATLRNMDLPTVVAYLWRVLSDEDNAGKSQMAVQDVFTRTTEQLSAEMAQRSRELDEFEVAVMVTSLMNGIAVVCRYWMVQTGAELTEASRKVWDDLLDRLITSVRAGYAPPA</sequence>
<feature type="domain" description="HTH tetR-type" evidence="5">
    <location>
        <begin position="15"/>
        <end position="75"/>
    </location>
</feature>
<dbReference type="InterPro" id="IPR001647">
    <property type="entry name" value="HTH_TetR"/>
</dbReference>
<name>A0A2T0VBZ1_9MICO</name>
<accession>A0A2T0VBZ1</accession>
<evidence type="ECO:0000256" key="2">
    <source>
        <dbReference type="ARBA" id="ARBA00023125"/>
    </source>
</evidence>
<protein>
    <submittedName>
        <fullName evidence="6">TetR family transcriptional regulator</fullName>
    </submittedName>
</protein>
<evidence type="ECO:0000256" key="1">
    <source>
        <dbReference type="ARBA" id="ARBA00023015"/>
    </source>
</evidence>
<dbReference type="Pfam" id="PF00440">
    <property type="entry name" value="TetR_N"/>
    <property type="match status" value="1"/>
</dbReference>
<dbReference type="PRINTS" id="PR00455">
    <property type="entry name" value="HTHTETR"/>
</dbReference>
<comment type="caution">
    <text evidence="6">The sequence shown here is derived from an EMBL/GenBank/DDBJ whole genome shotgun (WGS) entry which is preliminary data.</text>
</comment>
<dbReference type="GO" id="GO:0000976">
    <property type="term" value="F:transcription cis-regulatory region binding"/>
    <property type="evidence" value="ECO:0007669"/>
    <property type="project" value="TreeGrafter"/>
</dbReference>
<dbReference type="AlphaFoldDB" id="A0A2T0VBZ1"/>
<evidence type="ECO:0000259" key="5">
    <source>
        <dbReference type="PROSITE" id="PS50977"/>
    </source>
</evidence>
<reference evidence="6 7" key="1">
    <citation type="submission" date="2018-03" db="EMBL/GenBank/DDBJ databases">
        <title>Genomic Encyclopedia of Type Strains, Phase III (KMG-III): the genomes of soil and plant-associated and newly described type strains.</title>
        <authorList>
            <person name="Whitman W."/>
        </authorList>
    </citation>
    <scope>NUCLEOTIDE SEQUENCE [LARGE SCALE GENOMIC DNA]</scope>
    <source>
        <strain evidence="6 7">CGMCC 1.12484</strain>
    </source>
</reference>
<dbReference type="EMBL" id="PVTL01000006">
    <property type="protein sequence ID" value="PRY67694.1"/>
    <property type="molecule type" value="Genomic_DNA"/>
</dbReference>
<dbReference type="RefSeq" id="WP_106213471.1">
    <property type="nucleotide sequence ID" value="NZ_PVTL01000006.1"/>
</dbReference>
<dbReference type="PANTHER" id="PTHR30055:SF234">
    <property type="entry name" value="HTH-TYPE TRANSCRIPTIONAL REGULATOR BETI"/>
    <property type="match status" value="1"/>
</dbReference>
<dbReference type="PROSITE" id="PS50977">
    <property type="entry name" value="HTH_TETR_2"/>
    <property type="match status" value="1"/>
</dbReference>
<dbReference type="Gene3D" id="1.10.357.10">
    <property type="entry name" value="Tetracycline Repressor, domain 2"/>
    <property type="match status" value="1"/>
</dbReference>
<evidence type="ECO:0000256" key="4">
    <source>
        <dbReference type="PROSITE-ProRule" id="PRU00335"/>
    </source>
</evidence>
<keyword evidence="1" id="KW-0805">Transcription regulation</keyword>
<dbReference type="PANTHER" id="PTHR30055">
    <property type="entry name" value="HTH-TYPE TRANSCRIPTIONAL REGULATOR RUTR"/>
    <property type="match status" value="1"/>
</dbReference>
<keyword evidence="7" id="KW-1185">Reference proteome</keyword>
<dbReference type="GO" id="GO:0003700">
    <property type="term" value="F:DNA-binding transcription factor activity"/>
    <property type="evidence" value="ECO:0007669"/>
    <property type="project" value="TreeGrafter"/>
</dbReference>
<evidence type="ECO:0000313" key="6">
    <source>
        <dbReference type="EMBL" id="PRY67694.1"/>
    </source>
</evidence>
<keyword evidence="2 4" id="KW-0238">DNA-binding</keyword>
<dbReference type="OrthoDB" id="8688418at2"/>
<evidence type="ECO:0000313" key="7">
    <source>
        <dbReference type="Proteomes" id="UP000237983"/>
    </source>
</evidence>